<dbReference type="InterPro" id="IPR036736">
    <property type="entry name" value="ACP-like_sf"/>
</dbReference>
<dbReference type="SUPFAM" id="SSF56801">
    <property type="entry name" value="Acetyl-CoA synthetase-like"/>
    <property type="match status" value="2"/>
</dbReference>
<dbReference type="NCBIfam" id="TIGR01733">
    <property type="entry name" value="AA-adenyl-dom"/>
    <property type="match status" value="2"/>
</dbReference>
<dbReference type="FunFam" id="3.40.50.12780:FF:000012">
    <property type="entry name" value="Non-ribosomal peptide synthetase"/>
    <property type="match status" value="1"/>
</dbReference>
<evidence type="ECO:0000256" key="4">
    <source>
        <dbReference type="SAM" id="MobiDB-lite"/>
    </source>
</evidence>
<evidence type="ECO:0000256" key="2">
    <source>
        <dbReference type="ARBA" id="ARBA00022450"/>
    </source>
</evidence>
<dbReference type="SUPFAM" id="SSF47336">
    <property type="entry name" value="ACP-like"/>
    <property type="match status" value="2"/>
</dbReference>
<proteinExistence type="predicted"/>
<dbReference type="Gene3D" id="1.10.1200.10">
    <property type="entry name" value="ACP-like"/>
    <property type="match status" value="2"/>
</dbReference>
<dbReference type="InterPro" id="IPR023213">
    <property type="entry name" value="CAT-like_dom_sf"/>
</dbReference>
<dbReference type="GO" id="GO:0008610">
    <property type="term" value="P:lipid biosynthetic process"/>
    <property type="evidence" value="ECO:0007669"/>
    <property type="project" value="UniProtKB-ARBA"/>
</dbReference>
<protein>
    <submittedName>
        <fullName evidence="6">Non-ribosomal peptide synthetase</fullName>
    </submittedName>
</protein>
<dbReference type="GO" id="GO:0031177">
    <property type="term" value="F:phosphopantetheine binding"/>
    <property type="evidence" value="ECO:0007669"/>
    <property type="project" value="InterPro"/>
</dbReference>
<dbReference type="CDD" id="cd17643">
    <property type="entry name" value="A_NRPS_Cytc1-like"/>
    <property type="match status" value="1"/>
</dbReference>
<dbReference type="UniPathway" id="UPA00011"/>
<dbReference type="Pfam" id="PF13193">
    <property type="entry name" value="AMP-binding_C"/>
    <property type="match status" value="1"/>
</dbReference>
<dbReference type="InterPro" id="IPR009081">
    <property type="entry name" value="PP-bd_ACP"/>
</dbReference>
<dbReference type="InterPro" id="IPR042099">
    <property type="entry name" value="ANL_N_sf"/>
</dbReference>
<evidence type="ECO:0000313" key="7">
    <source>
        <dbReference type="Proteomes" id="UP000005038"/>
    </source>
</evidence>
<evidence type="ECO:0000256" key="3">
    <source>
        <dbReference type="ARBA" id="ARBA00022553"/>
    </source>
</evidence>
<dbReference type="Pfam" id="PF00501">
    <property type="entry name" value="AMP-binding"/>
    <property type="match status" value="2"/>
</dbReference>
<dbReference type="SUPFAM" id="SSF52777">
    <property type="entry name" value="CoA-dependent acyltransferases"/>
    <property type="match status" value="6"/>
</dbReference>
<dbReference type="InterPro" id="IPR001242">
    <property type="entry name" value="Condensation_dom"/>
</dbReference>
<evidence type="ECO:0000259" key="5">
    <source>
        <dbReference type="PROSITE" id="PS50075"/>
    </source>
</evidence>
<reference evidence="6" key="1">
    <citation type="submission" date="2012-02" db="EMBL/GenBank/DDBJ databases">
        <title>Whole genome shotgun sequence of Gordonia otitidis NBRC 100426.</title>
        <authorList>
            <person name="Yoshida I."/>
            <person name="Hosoyama A."/>
            <person name="Tsuchikane K."/>
            <person name="Katsumata H."/>
            <person name="Yamazaki S."/>
            <person name="Fujita N."/>
        </authorList>
    </citation>
    <scope>NUCLEOTIDE SEQUENCE [LARGE SCALE GENOMIC DNA]</scope>
    <source>
        <strain evidence="6">NBRC 100426</strain>
    </source>
</reference>
<sequence>MTAALEDVLPLTGLQEAIVYRSTSPRVQGDVDPYLILADLALDMTPGDTVDVERLRQAISAVVARHAMLRTSFTRRRSGEPVARVHTDVEIELPVVDIATVDGGLVGFRDRARADGIALNTPPPLRFTLLTEDDGPHRLFVVAHHVALDGWSLHLMLSEIVRTYRGDALPPVRAISEYSRWLADRGREVAPWVEALDGVEASTTVDIVGPPIPATPLRRRLDAELSTSLRSLAAGCTATLNTVVQLAWALVLADSNDSDDVVFGTVVSGRDPSVPGVDEMIGMLVNTIPVRVRIDPTETVGRALTRLQREQLALLAGHHVPLADITSAVGIDGLITSLVVFESFPRGEVRPRIEDDNDFAATLLVEDDPEIGLVLERRGADARLLDDAVAWLEVLASSRDIPLGRLSVSSWSEPLPAPQSVPYVPVGEQISAAARRSPRRTALIAGERSVGYRELDAMAGRLAHVLSARGVGTESVVAVALPRGVDMVVALLAGVRLGAVVMPIDPSYPERRIRFMLDDAAPDIVLDDEEYARLRTAALDAPISEPAAPHPESAAYLIYTSGSTGVPKGVVGTAAALANRIAWAARRWDGSVVLAKSAIAFIDGTTEILGALAAGATVVVADDDAARDASALIDLAARHSVDQITAVPSLARAMVDVAAAGEACSIGRWIVSGEPLPATTATRLVSTADTVINSYGSSEVAGDVTTETITKSAGPITVGAPVPGADVVVLDRHLHPVSAGRPGEVYVTGVQLARGYHGHSDWTATRFVANPDGTGGRMYRTGDRGIIGADGALRLLGRSDSQVKIRGVRVELGEVEQALLALDGVDDAAVTVGHDHDGTTRLDAYVTGDLAPDTLSTELFESVSAAMVPATWTRLAALPRTPGGKIDRTALPEPRVSRTASRREPTTDLEKLVVDTVADVLGIDTPGLDDSFFEVGGNSLSATRVLTRLRVATGRVVPVADVFAHPVLAELAALFADTGASIENDMTDRTPSVPRPERVPLSPAQRRLAFQNGVGDAAYTIPFAVRFDGALDLARLSCALDGIVARHEVLRTRIVDDTQHVDPVEDARIQITEHAIAPTQLDVTIADLIGRPFHLADDLPLRADLLRTAADCAVLLLTVHHIAADEWSAGTLFDELAAGYNGVDVQAPDVQYADHTVAELARLGSTDDPDSLSSRQLDYWRRQLSGAPAELGLPYDRPRPLDPDPCGGQVEIVVGAEILDGLRAAVRALDATVFMGAHAAVALALNASGAGRDIVVGTPAAGRSSAAAHSLIGMFVNTLALRTDLSGNPTLVEVLGRVRETDVAALAHQDVPFDEIVTALSPERSLTRHPVFQTMVQYRDPIVAPTFDGLDAEPVFPRSATAKFDLTFEFVELPESAGIRLRVEYAAALFDEQTVMDLAERVHDVLRAMVQAPTRHLAQLRLGPTAALPVLDAPTHSTDPESGRSTLVDVFAATADRFADRAAVTAGSTTLSYRELDARSAAIASQLHRDGVRRGDLVALVLDRSADLVAAIIGVLRAGAAYVPIDPAYPQERIATTLADADPAIVVDADYLDGVAPSDRNVPARDSEIVTPAIGTADPAYVIFTSGSTGRPKGVTVTHGNVLALLDATADLFDVDERDVWTLFHSYAFDFSVWELWGPLSTGARIVVPDRATTRSPADFAALIESEAVSVLNQTPSAFFALDATDTEKADRDLRSVRYVIFGGESLDLPRLAGFAHRYPDTRLVNMYGITEITVHATYLAISEETVTGTVGSDVGALLPGFTGDLLDDHLRPVPVGAVGELYLAGPQVAAGYSGRPALHTTRFVADPAGDGSVLYRTGDLFRRTRQGALIYLGRADTQIKIRGFRIELGEIRAALTALPGVRDAAVITRPGPTGADRILGYAVTTELDGQALRSQLSDVLPEHEVPSVVTVLDSIPLTVNGKVDSRSLPEPEVVSGASRTPESPLEVALADIFADTLGLSDPPGVDDDFFALGGDSIVSTTLVNRARREGIRFTPRDVFGHRTVAGLATVAEWIVDTPPVAAAEHSAGALNSTNTRPTPIPLLPVVHRLREIGGTIDRFNQALVVDTPPELDVDTLRVILTALVDSHEALRSSLQVVAGVLWSMQSTPPGSVDVDDVVQVVPVDRPVFDDDDALSAVVTAESSAATRRLAPTSGRMIAATWLTPSSPEDSVAGRLILVIHHLAVDGVSRRILLDDLHALWDATRNGGDTLRLATPTPLHRFTTAVTERAADPALLDEATHWAQVLAPGGELVPGRPPVTGTVAGQRRHVVTLSASTSAALVSDLPARRGVGITSLLIGALRVAATRVLGTADLIIDTERHGRDAHEFGIDADLSHTVGWFTTIAPIRLDPTDDIDTAIHAAEEAWTTMPSAGAGFGMLRYLNPQLSAALAAMSRPSVLLNYLGRFTVGGGSPWQPSAESTALAADPDPGLGVAYPLEIDIVCRDETTGPVVAATLRYLPDHLDDAAVRALADELCATLDSLSASAESGADQ</sequence>
<dbReference type="PROSITE" id="PS50075">
    <property type="entry name" value="CARRIER"/>
    <property type="match status" value="2"/>
</dbReference>
<dbReference type="CDD" id="cd05930">
    <property type="entry name" value="A_NRPS"/>
    <property type="match status" value="1"/>
</dbReference>
<dbReference type="Pfam" id="PF00668">
    <property type="entry name" value="Condensation"/>
    <property type="match status" value="3"/>
</dbReference>
<dbReference type="PANTHER" id="PTHR45527:SF1">
    <property type="entry name" value="FATTY ACID SYNTHASE"/>
    <property type="match status" value="1"/>
</dbReference>
<gene>
    <name evidence="6" type="ORF">GOOTI_132_00150</name>
</gene>
<keyword evidence="3" id="KW-0597">Phosphoprotein</keyword>
<dbReference type="InterPro" id="IPR025110">
    <property type="entry name" value="AMP-bd_C"/>
</dbReference>
<accession>H5TNF6</accession>
<dbReference type="InterPro" id="IPR010071">
    <property type="entry name" value="AA_adenyl_dom"/>
</dbReference>
<comment type="cofactor">
    <cofactor evidence="1">
        <name>pantetheine 4'-phosphate</name>
        <dbReference type="ChEBI" id="CHEBI:47942"/>
    </cofactor>
</comment>
<dbReference type="GO" id="GO:0005737">
    <property type="term" value="C:cytoplasm"/>
    <property type="evidence" value="ECO:0007669"/>
    <property type="project" value="TreeGrafter"/>
</dbReference>
<dbReference type="PROSITE" id="PS00012">
    <property type="entry name" value="PHOSPHOPANTETHEINE"/>
    <property type="match status" value="2"/>
</dbReference>
<dbReference type="PROSITE" id="PS00455">
    <property type="entry name" value="AMP_BINDING"/>
    <property type="match status" value="2"/>
</dbReference>
<dbReference type="OrthoDB" id="4501954at2"/>
<dbReference type="PANTHER" id="PTHR45527">
    <property type="entry name" value="NONRIBOSOMAL PEPTIDE SYNTHETASE"/>
    <property type="match status" value="1"/>
</dbReference>
<evidence type="ECO:0000313" key="6">
    <source>
        <dbReference type="EMBL" id="GAB35014.1"/>
    </source>
</evidence>
<feature type="domain" description="Carrier" evidence="5">
    <location>
        <begin position="904"/>
        <end position="979"/>
    </location>
</feature>
<dbReference type="InterPro" id="IPR020845">
    <property type="entry name" value="AMP-binding_CS"/>
</dbReference>
<feature type="region of interest" description="Disordered" evidence="4">
    <location>
        <begin position="883"/>
        <end position="904"/>
    </location>
</feature>
<dbReference type="Proteomes" id="UP000005038">
    <property type="component" value="Unassembled WGS sequence"/>
</dbReference>
<keyword evidence="7" id="KW-1185">Reference proteome</keyword>
<dbReference type="InterPro" id="IPR000873">
    <property type="entry name" value="AMP-dep_synth/lig_dom"/>
</dbReference>
<comment type="caution">
    <text evidence="6">The sequence shown here is derived from an EMBL/GenBank/DDBJ whole genome shotgun (WGS) entry which is preliminary data.</text>
</comment>
<dbReference type="Gene3D" id="3.30.559.30">
    <property type="entry name" value="Nonribosomal peptide synthetase, condensation domain"/>
    <property type="match status" value="3"/>
</dbReference>
<dbReference type="GO" id="GO:0044550">
    <property type="term" value="P:secondary metabolite biosynthetic process"/>
    <property type="evidence" value="ECO:0007669"/>
    <property type="project" value="TreeGrafter"/>
</dbReference>
<dbReference type="InterPro" id="IPR020806">
    <property type="entry name" value="PKS_PP-bd"/>
</dbReference>
<dbReference type="SMART" id="SM00823">
    <property type="entry name" value="PKS_PP"/>
    <property type="match status" value="2"/>
</dbReference>
<dbReference type="Gene3D" id="3.30.559.10">
    <property type="entry name" value="Chloramphenicol acetyltransferase-like domain"/>
    <property type="match status" value="3"/>
</dbReference>
<dbReference type="Gene3D" id="3.40.50.12780">
    <property type="entry name" value="N-terminal domain of ligase-like"/>
    <property type="match status" value="2"/>
</dbReference>
<keyword evidence="2" id="KW-0596">Phosphopantetheine</keyword>
<dbReference type="Gene3D" id="3.30.300.30">
    <property type="match status" value="2"/>
</dbReference>
<dbReference type="GO" id="GO:0003824">
    <property type="term" value="F:catalytic activity"/>
    <property type="evidence" value="ECO:0007669"/>
    <property type="project" value="InterPro"/>
</dbReference>
<feature type="domain" description="Carrier" evidence="5">
    <location>
        <begin position="1941"/>
        <end position="2016"/>
    </location>
</feature>
<dbReference type="STRING" id="1108044.GOOTI_132_00150"/>
<dbReference type="InterPro" id="IPR045851">
    <property type="entry name" value="AMP-bd_C_sf"/>
</dbReference>
<organism evidence="6 7">
    <name type="scientific">Gordonia otitidis (strain DSM 44809 / CCUG 52243 / JCM 12355 / NBRC 100426 / IFM 10032)</name>
    <dbReference type="NCBI Taxonomy" id="1108044"/>
    <lineage>
        <taxon>Bacteria</taxon>
        <taxon>Bacillati</taxon>
        <taxon>Actinomycetota</taxon>
        <taxon>Actinomycetes</taxon>
        <taxon>Mycobacteriales</taxon>
        <taxon>Gordoniaceae</taxon>
        <taxon>Gordonia</taxon>
    </lineage>
</organism>
<name>H5TNF6_GORO1</name>
<dbReference type="RefSeq" id="WP_007239240.1">
    <property type="nucleotide sequence ID" value="NZ_BAFB01000132.1"/>
</dbReference>
<dbReference type="InterPro" id="IPR006162">
    <property type="entry name" value="Ppantetheine_attach_site"/>
</dbReference>
<evidence type="ECO:0000256" key="1">
    <source>
        <dbReference type="ARBA" id="ARBA00001957"/>
    </source>
</evidence>
<dbReference type="Pfam" id="PF00550">
    <property type="entry name" value="PP-binding"/>
    <property type="match status" value="2"/>
</dbReference>
<dbReference type="GO" id="GO:0043041">
    <property type="term" value="P:amino acid activation for nonribosomal peptide biosynthetic process"/>
    <property type="evidence" value="ECO:0007669"/>
    <property type="project" value="TreeGrafter"/>
</dbReference>
<dbReference type="EMBL" id="BAFB01000132">
    <property type="protein sequence ID" value="GAB35014.1"/>
    <property type="molecule type" value="Genomic_DNA"/>
</dbReference>